<protein>
    <submittedName>
        <fullName evidence="1">Uncharacterized protein</fullName>
    </submittedName>
</protein>
<evidence type="ECO:0000313" key="1">
    <source>
        <dbReference type="EMBL" id="OZG51972.1"/>
    </source>
</evidence>
<organism evidence="1 2">
    <name type="scientific">Pseudoscardovia suis</name>
    <dbReference type="NCBI Taxonomy" id="987063"/>
    <lineage>
        <taxon>Bacteria</taxon>
        <taxon>Bacillati</taxon>
        <taxon>Actinomycetota</taxon>
        <taxon>Actinomycetes</taxon>
        <taxon>Bifidobacteriales</taxon>
        <taxon>Bifidobacteriaceae</taxon>
        <taxon>Pseudoscardovia</taxon>
    </lineage>
</organism>
<sequence length="88" mass="9805">MARQLTLALCDIIARSKFADAQYTVDICRGLVDEDEGAALEAASDYMEMHDIDPSPAMELARRHDRALGYDHDVIEQLEGILERIGKA</sequence>
<gene>
    <name evidence="1" type="ORF">PSSU_0755</name>
</gene>
<keyword evidence="2" id="KW-1185">Reference proteome</keyword>
<name>A0A261EYL5_9BIFI</name>
<dbReference type="AlphaFoldDB" id="A0A261EYL5"/>
<proteinExistence type="predicted"/>
<dbReference type="Proteomes" id="UP000216454">
    <property type="component" value="Unassembled WGS sequence"/>
</dbReference>
<comment type="caution">
    <text evidence="1">The sequence shown here is derived from an EMBL/GenBank/DDBJ whole genome shotgun (WGS) entry which is preliminary data.</text>
</comment>
<reference evidence="1 2" key="1">
    <citation type="journal article" date="2017" name="BMC Genomics">
        <title>Comparative genomic and phylogenomic analyses of the Bifidobacteriaceae family.</title>
        <authorList>
            <person name="Lugli G.A."/>
            <person name="Milani C."/>
            <person name="Turroni F."/>
            <person name="Duranti S."/>
            <person name="Mancabelli L."/>
            <person name="Mangifesta M."/>
            <person name="Ferrario C."/>
            <person name="Modesto M."/>
            <person name="Mattarelli P."/>
            <person name="Jiri K."/>
            <person name="van Sinderen D."/>
            <person name="Ventura M."/>
        </authorList>
    </citation>
    <scope>NUCLEOTIDE SEQUENCE [LARGE SCALE GENOMIC DNA]</scope>
    <source>
        <strain evidence="1 2">DSM 24744</strain>
    </source>
</reference>
<accession>A0A261EYL5</accession>
<evidence type="ECO:0000313" key="2">
    <source>
        <dbReference type="Proteomes" id="UP000216454"/>
    </source>
</evidence>
<dbReference type="EMBL" id="MWWQ01000006">
    <property type="protein sequence ID" value="OZG51972.1"/>
    <property type="molecule type" value="Genomic_DNA"/>
</dbReference>